<proteinExistence type="predicted"/>
<gene>
    <name evidence="2" type="ORF">E2C01_019061</name>
</gene>
<protein>
    <submittedName>
        <fullName evidence="2">Uncharacterized protein</fullName>
    </submittedName>
</protein>
<organism evidence="2 3">
    <name type="scientific">Portunus trituberculatus</name>
    <name type="common">Swimming crab</name>
    <name type="synonym">Neptunus trituberculatus</name>
    <dbReference type="NCBI Taxonomy" id="210409"/>
    <lineage>
        <taxon>Eukaryota</taxon>
        <taxon>Metazoa</taxon>
        <taxon>Ecdysozoa</taxon>
        <taxon>Arthropoda</taxon>
        <taxon>Crustacea</taxon>
        <taxon>Multicrustacea</taxon>
        <taxon>Malacostraca</taxon>
        <taxon>Eumalacostraca</taxon>
        <taxon>Eucarida</taxon>
        <taxon>Decapoda</taxon>
        <taxon>Pleocyemata</taxon>
        <taxon>Brachyura</taxon>
        <taxon>Eubrachyura</taxon>
        <taxon>Portunoidea</taxon>
        <taxon>Portunidae</taxon>
        <taxon>Portuninae</taxon>
        <taxon>Portunus</taxon>
    </lineage>
</organism>
<evidence type="ECO:0000313" key="3">
    <source>
        <dbReference type="Proteomes" id="UP000324222"/>
    </source>
</evidence>
<name>A0A5B7DY08_PORTR</name>
<dbReference type="AlphaFoldDB" id="A0A5B7DY08"/>
<evidence type="ECO:0000313" key="2">
    <source>
        <dbReference type="EMBL" id="MPC25937.1"/>
    </source>
</evidence>
<evidence type="ECO:0000256" key="1">
    <source>
        <dbReference type="SAM" id="MobiDB-lite"/>
    </source>
</evidence>
<dbReference type="EMBL" id="VSRR010001531">
    <property type="protein sequence ID" value="MPC25937.1"/>
    <property type="molecule type" value="Genomic_DNA"/>
</dbReference>
<dbReference type="Proteomes" id="UP000324222">
    <property type="component" value="Unassembled WGS sequence"/>
</dbReference>
<keyword evidence="3" id="KW-1185">Reference proteome</keyword>
<reference evidence="2 3" key="1">
    <citation type="submission" date="2019-05" db="EMBL/GenBank/DDBJ databases">
        <title>Another draft genome of Portunus trituberculatus and its Hox gene families provides insights of decapod evolution.</title>
        <authorList>
            <person name="Jeong J.-H."/>
            <person name="Song I."/>
            <person name="Kim S."/>
            <person name="Choi T."/>
            <person name="Kim D."/>
            <person name="Ryu S."/>
            <person name="Kim W."/>
        </authorList>
    </citation>
    <scope>NUCLEOTIDE SEQUENCE [LARGE SCALE GENOMIC DNA]</scope>
    <source>
        <tissue evidence="2">Muscle</tissue>
    </source>
</reference>
<feature type="region of interest" description="Disordered" evidence="1">
    <location>
        <begin position="144"/>
        <end position="165"/>
    </location>
</feature>
<sequence length="165" mass="18303">MQHGGDCSAQQAGARVWPATLEAQLAHQTRHIHYLLLKQVLRAPQSSRALARIPFLHFFTVSISAILHTKDSRWNHVVDRKPAHWAPAECAPSPGQPTPVLVRTLPRWVSLALNSFLGVLFGAAFTLHKIHFLLRQDDRSPPLPCIANPKSHSRKSQDGACLPPT</sequence>
<comment type="caution">
    <text evidence="2">The sequence shown here is derived from an EMBL/GenBank/DDBJ whole genome shotgun (WGS) entry which is preliminary data.</text>
</comment>
<accession>A0A5B7DY08</accession>